<evidence type="ECO:0000256" key="1">
    <source>
        <dbReference type="ARBA" id="ARBA00004479"/>
    </source>
</evidence>
<feature type="domain" description="EGF-like" evidence="17">
    <location>
        <begin position="108"/>
        <end position="147"/>
    </location>
</feature>
<dbReference type="InterPro" id="IPR000152">
    <property type="entry name" value="EGF-type_Asp/Asn_hydroxyl_site"/>
</dbReference>
<reference evidence="19" key="1">
    <citation type="submission" date="2025-08" db="UniProtKB">
        <authorList>
            <consortium name="RefSeq"/>
        </authorList>
    </citation>
    <scope>IDENTIFICATION</scope>
</reference>
<feature type="transmembrane region" description="Helical" evidence="15">
    <location>
        <begin position="163"/>
        <end position="184"/>
    </location>
</feature>
<dbReference type="GO" id="GO:0005509">
    <property type="term" value="F:calcium ion binding"/>
    <property type="evidence" value="ECO:0007669"/>
    <property type="project" value="InterPro"/>
</dbReference>
<keyword evidence="18" id="KW-1185">Reference proteome</keyword>
<dbReference type="GeneID" id="104590902"/>
<dbReference type="GO" id="GO:0005886">
    <property type="term" value="C:plasma membrane"/>
    <property type="evidence" value="ECO:0000318"/>
    <property type="project" value="GO_Central"/>
</dbReference>
<feature type="domain" description="Protein kinase" evidence="16">
    <location>
        <begin position="236"/>
        <end position="347"/>
    </location>
</feature>
<protein>
    <submittedName>
        <fullName evidence="19">Wall-associated receptor kinase 5-like</fullName>
    </submittedName>
</protein>
<gene>
    <name evidence="19" type="primary">LOC104590902</name>
</gene>
<dbReference type="GO" id="GO:0007166">
    <property type="term" value="P:cell surface receptor signaling pathway"/>
    <property type="evidence" value="ECO:0000318"/>
    <property type="project" value="GO_Central"/>
</dbReference>
<evidence type="ECO:0000256" key="5">
    <source>
        <dbReference type="ARBA" id="ARBA00022692"/>
    </source>
</evidence>
<dbReference type="InParanoid" id="A0A1U7Z6H6"/>
<keyword evidence="2" id="KW-0723">Serine/threonine-protein kinase</keyword>
<dbReference type="InterPro" id="IPR000719">
    <property type="entry name" value="Prot_kinase_dom"/>
</dbReference>
<proteinExistence type="predicted"/>
<keyword evidence="11 15" id="KW-1133">Transmembrane helix</keyword>
<evidence type="ECO:0000256" key="4">
    <source>
        <dbReference type="ARBA" id="ARBA00022679"/>
    </source>
</evidence>
<evidence type="ECO:0000256" key="7">
    <source>
        <dbReference type="ARBA" id="ARBA00022737"/>
    </source>
</evidence>
<dbReference type="FunCoup" id="A0A1U7Z6H6">
    <property type="interactions" value="17"/>
</dbReference>
<keyword evidence="3 14" id="KW-0245">EGF-like domain</keyword>
<dbReference type="AlphaFoldDB" id="A0A1U7Z6H6"/>
<dbReference type="FunFam" id="3.30.200.20:FF:000043">
    <property type="entry name" value="Wall-associated receptor kinase 2"/>
    <property type="match status" value="1"/>
</dbReference>
<evidence type="ECO:0000256" key="11">
    <source>
        <dbReference type="ARBA" id="ARBA00022989"/>
    </source>
</evidence>
<evidence type="ECO:0000259" key="16">
    <source>
        <dbReference type="PROSITE" id="PS50011"/>
    </source>
</evidence>
<dbReference type="PANTHER" id="PTHR27005:SF515">
    <property type="entry name" value="WALL-ASSOCIATED RECEPTOR KINASE-LIKE 10-RELATED"/>
    <property type="match status" value="1"/>
</dbReference>
<keyword evidence="9" id="KW-0418">Kinase</keyword>
<dbReference type="Gene3D" id="1.10.510.10">
    <property type="entry name" value="Transferase(Phosphotransferase) domain 1"/>
    <property type="match status" value="1"/>
</dbReference>
<dbReference type="SUPFAM" id="SSF56112">
    <property type="entry name" value="Protein kinase-like (PK-like)"/>
    <property type="match status" value="1"/>
</dbReference>
<evidence type="ECO:0000256" key="3">
    <source>
        <dbReference type="ARBA" id="ARBA00022536"/>
    </source>
</evidence>
<evidence type="ECO:0000256" key="14">
    <source>
        <dbReference type="PROSITE-ProRule" id="PRU00076"/>
    </source>
</evidence>
<sequence length="347" mass="39290">MKLDVTEGIRQDYNLCRYTFIADKDWHNFSGADTFSFDFYNRNDARVPTVYVWSIENESCENVTMRNATTYACGNNSDCYKSPDGIGYLCRCLKGYQGNPYLEDGCQDINECSDPTKNDCLSSTICINTPGSYNCSCPPGTEWDVRRNGGCVPLPPSQTKLRVIQVSIGIALGMVLLFASYWLYQIWKKRQIKMRKEKFIKRNGGLLLQQVSSKESIVEKIKVFTAEELAKAADRYNENRILGQGGQGTVYKGMLSDGRIVAIKKFKIVDESQLEQFINEVIVLSQINHRNVIKLLGCCLETEIPLLIYEFISGGTLYHNIHHENEDFPLSWDDRLRIATEAAGAIA</sequence>
<evidence type="ECO:0000256" key="6">
    <source>
        <dbReference type="ARBA" id="ARBA00022729"/>
    </source>
</evidence>
<dbReference type="InterPro" id="IPR001245">
    <property type="entry name" value="Ser-Thr/Tyr_kinase_cat_dom"/>
</dbReference>
<dbReference type="eggNOG" id="ENOG502QQPF">
    <property type="taxonomic scope" value="Eukaryota"/>
</dbReference>
<keyword evidence="4" id="KW-0808">Transferase</keyword>
<keyword evidence="13" id="KW-1015">Disulfide bond</keyword>
<dbReference type="InterPro" id="IPR001881">
    <property type="entry name" value="EGF-like_Ca-bd_dom"/>
</dbReference>
<evidence type="ECO:0000259" key="17">
    <source>
        <dbReference type="PROSITE" id="PS50026"/>
    </source>
</evidence>
<dbReference type="OMA" id="CKELANG"/>
<dbReference type="Gene3D" id="2.10.25.10">
    <property type="entry name" value="Laminin"/>
    <property type="match status" value="2"/>
</dbReference>
<dbReference type="SMART" id="SM00179">
    <property type="entry name" value="EGF_CA"/>
    <property type="match status" value="1"/>
</dbReference>
<evidence type="ECO:0000313" key="18">
    <source>
        <dbReference type="Proteomes" id="UP000189703"/>
    </source>
</evidence>
<keyword evidence="10" id="KW-0067">ATP-binding</keyword>
<dbReference type="Pfam" id="PF07714">
    <property type="entry name" value="PK_Tyr_Ser-Thr"/>
    <property type="match status" value="1"/>
</dbReference>
<dbReference type="KEGG" id="nnu:104590902"/>
<dbReference type="SMART" id="SM00181">
    <property type="entry name" value="EGF"/>
    <property type="match status" value="2"/>
</dbReference>
<dbReference type="SUPFAM" id="SSF57196">
    <property type="entry name" value="EGF/Laminin"/>
    <property type="match status" value="1"/>
</dbReference>
<dbReference type="PROSITE" id="PS00010">
    <property type="entry name" value="ASX_HYDROXYL"/>
    <property type="match status" value="1"/>
</dbReference>
<dbReference type="PROSITE" id="PS50011">
    <property type="entry name" value="PROTEIN_KINASE_DOM"/>
    <property type="match status" value="1"/>
</dbReference>
<dbReference type="FunFam" id="2.10.25.10:FF:000038">
    <property type="entry name" value="Fibrillin 2"/>
    <property type="match status" value="1"/>
</dbReference>
<evidence type="ECO:0000256" key="15">
    <source>
        <dbReference type="SAM" id="Phobius"/>
    </source>
</evidence>
<comment type="caution">
    <text evidence="14">Lacks conserved residue(s) required for the propagation of feature annotation.</text>
</comment>
<keyword evidence="8" id="KW-0547">Nucleotide-binding</keyword>
<dbReference type="InterPro" id="IPR049883">
    <property type="entry name" value="NOTCH1_EGF-like"/>
</dbReference>
<dbReference type="GO" id="GO:0005524">
    <property type="term" value="F:ATP binding"/>
    <property type="evidence" value="ECO:0007669"/>
    <property type="project" value="UniProtKB-KW"/>
</dbReference>
<comment type="subcellular location">
    <subcellularLocation>
        <location evidence="1">Membrane</location>
        <topology evidence="1">Single-pass type I membrane protein</topology>
    </subcellularLocation>
</comment>
<evidence type="ECO:0000313" key="19">
    <source>
        <dbReference type="RefSeq" id="XP_010247970.1"/>
    </source>
</evidence>
<dbReference type="PANTHER" id="PTHR27005">
    <property type="entry name" value="WALL-ASSOCIATED RECEPTOR KINASE-LIKE 21"/>
    <property type="match status" value="1"/>
</dbReference>
<keyword evidence="7" id="KW-0677">Repeat</keyword>
<dbReference type="InterPro" id="IPR011009">
    <property type="entry name" value="Kinase-like_dom_sf"/>
</dbReference>
<dbReference type="OrthoDB" id="4062651at2759"/>
<dbReference type="Proteomes" id="UP000189703">
    <property type="component" value="Unplaced"/>
</dbReference>
<organism evidence="18 19">
    <name type="scientific">Nelumbo nucifera</name>
    <name type="common">Sacred lotus</name>
    <dbReference type="NCBI Taxonomy" id="4432"/>
    <lineage>
        <taxon>Eukaryota</taxon>
        <taxon>Viridiplantae</taxon>
        <taxon>Streptophyta</taxon>
        <taxon>Embryophyta</taxon>
        <taxon>Tracheophyta</taxon>
        <taxon>Spermatophyta</taxon>
        <taxon>Magnoliopsida</taxon>
        <taxon>Proteales</taxon>
        <taxon>Nelumbonaceae</taxon>
        <taxon>Nelumbo</taxon>
    </lineage>
</organism>
<evidence type="ECO:0000256" key="8">
    <source>
        <dbReference type="ARBA" id="ARBA00022741"/>
    </source>
</evidence>
<dbReference type="PROSITE" id="PS50026">
    <property type="entry name" value="EGF_3"/>
    <property type="match status" value="1"/>
</dbReference>
<accession>A0A1U7Z6H6</accession>
<dbReference type="GO" id="GO:0004674">
    <property type="term" value="F:protein serine/threonine kinase activity"/>
    <property type="evidence" value="ECO:0007669"/>
    <property type="project" value="UniProtKB-KW"/>
</dbReference>
<evidence type="ECO:0000256" key="12">
    <source>
        <dbReference type="ARBA" id="ARBA00023136"/>
    </source>
</evidence>
<dbReference type="InterPro" id="IPR018097">
    <property type="entry name" value="EGF_Ca-bd_CS"/>
</dbReference>
<evidence type="ECO:0000256" key="9">
    <source>
        <dbReference type="ARBA" id="ARBA00022777"/>
    </source>
</evidence>
<evidence type="ECO:0000256" key="10">
    <source>
        <dbReference type="ARBA" id="ARBA00022840"/>
    </source>
</evidence>
<dbReference type="Pfam" id="PF07645">
    <property type="entry name" value="EGF_CA"/>
    <property type="match status" value="1"/>
</dbReference>
<dbReference type="PROSITE" id="PS01187">
    <property type="entry name" value="EGF_CA"/>
    <property type="match status" value="1"/>
</dbReference>
<keyword evidence="6" id="KW-0732">Signal</keyword>
<keyword evidence="5 15" id="KW-0812">Transmembrane</keyword>
<name>A0A1U7Z6H6_NELNU</name>
<dbReference type="InterPro" id="IPR045274">
    <property type="entry name" value="WAK-like"/>
</dbReference>
<evidence type="ECO:0000256" key="2">
    <source>
        <dbReference type="ARBA" id="ARBA00022527"/>
    </source>
</evidence>
<evidence type="ECO:0000256" key="13">
    <source>
        <dbReference type="ARBA" id="ARBA00023157"/>
    </source>
</evidence>
<dbReference type="CDD" id="cd00054">
    <property type="entry name" value="EGF_CA"/>
    <property type="match status" value="1"/>
</dbReference>
<dbReference type="RefSeq" id="XP_010247970.1">
    <property type="nucleotide sequence ID" value="XM_010249668.1"/>
</dbReference>
<keyword evidence="12 15" id="KW-0472">Membrane</keyword>
<dbReference type="InterPro" id="IPR000742">
    <property type="entry name" value="EGF"/>
</dbReference>
<dbReference type="FunFam" id="2.10.25.10:FF:000628">
    <property type="entry name" value="Wall-associated receptor kinase 2"/>
    <property type="match status" value="1"/>
</dbReference>